<dbReference type="Pfam" id="PF13472">
    <property type="entry name" value="Lipase_GDSL_2"/>
    <property type="match status" value="1"/>
</dbReference>
<organism evidence="2 3">
    <name type="scientific">Penicillium coprophilum</name>
    <dbReference type="NCBI Taxonomy" id="36646"/>
    <lineage>
        <taxon>Eukaryota</taxon>
        <taxon>Fungi</taxon>
        <taxon>Dikarya</taxon>
        <taxon>Ascomycota</taxon>
        <taxon>Pezizomycotina</taxon>
        <taxon>Eurotiomycetes</taxon>
        <taxon>Eurotiomycetidae</taxon>
        <taxon>Eurotiales</taxon>
        <taxon>Aspergillaceae</taxon>
        <taxon>Penicillium</taxon>
    </lineage>
</organism>
<gene>
    <name evidence="2" type="ORF">PENCOP_c009G00226</name>
</gene>
<dbReference type="EMBL" id="MDDG01000009">
    <property type="protein sequence ID" value="OQE37888.1"/>
    <property type="molecule type" value="Genomic_DNA"/>
</dbReference>
<dbReference type="CDD" id="cd01833">
    <property type="entry name" value="XynB_like"/>
    <property type="match status" value="1"/>
</dbReference>
<accession>A0A1V6UHI1</accession>
<dbReference type="GO" id="GO:0004622">
    <property type="term" value="F:phosphatidylcholine lysophospholipase activity"/>
    <property type="evidence" value="ECO:0007669"/>
    <property type="project" value="TreeGrafter"/>
</dbReference>
<name>A0A1V6UHI1_9EURO</name>
<feature type="domain" description="SGNH hydrolase-type esterase" evidence="1">
    <location>
        <begin position="13"/>
        <end position="158"/>
    </location>
</feature>
<dbReference type="SUPFAM" id="SSF52266">
    <property type="entry name" value="SGNH hydrolase"/>
    <property type="match status" value="1"/>
</dbReference>
<evidence type="ECO:0000313" key="3">
    <source>
        <dbReference type="Proteomes" id="UP000191500"/>
    </source>
</evidence>
<dbReference type="PANTHER" id="PTHR30383">
    <property type="entry name" value="THIOESTERASE 1/PROTEASE 1/LYSOPHOSPHOLIPASE L1"/>
    <property type="match status" value="1"/>
</dbReference>
<dbReference type="InterPro" id="IPR051532">
    <property type="entry name" value="Ester_Hydrolysis_Enzymes"/>
</dbReference>
<sequence>MVGTKHHGDMQDNAVEAHPGDVITQVQTAAQNSLPYRPNVVLINAGANDCKQQLDIPNAGARMRAMIEDILNYDGMQKTTIILSTLIPSSDPQTAANIPAVNEQYRELVTTMRKEDVSIVLAEMNPPTSVAEHNLISWPLDYTTNDQADPTHPNDCGYSKMARIWYDAINEAYDQDLIVKAGVMAASETCEGGSCNMVGVLYARKD</sequence>
<dbReference type="InterPro" id="IPR036514">
    <property type="entry name" value="SGNH_hydro_sf"/>
</dbReference>
<dbReference type="STRING" id="36646.A0A1V6UHI1"/>
<proteinExistence type="predicted"/>
<dbReference type="InterPro" id="IPR013830">
    <property type="entry name" value="SGNH_hydro"/>
</dbReference>
<dbReference type="Proteomes" id="UP000191500">
    <property type="component" value="Unassembled WGS sequence"/>
</dbReference>
<dbReference type="AlphaFoldDB" id="A0A1V6UHI1"/>
<protein>
    <recommendedName>
        <fullName evidence="1">SGNH hydrolase-type esterase domain-containing protein</fullName>
    </recommendedName>
</protein>
<reference evidence="3" key="1">
    <citation type="journal article" date="2017" name="Nat. Microbiol.">
        <title>Global analysis of biosynthetic gene clusters reveals vast potential of secondary metabolite production in Penicillium species.</title>
        <authorList>
            <person name="Nielsen J.C."/>
            <person name="Grijseels S."/>
            <person name="Prigent S."/>
            <person name="Ji B."/>
            <person name="Dainat J."/>
            <person name="Nielsen K.F."/>
            <person name="Frisvad J.C."/>
            <person name="Workman M."/>
            <person name="Nielsen J."/>
        </authorList>
    </citation>
    <scope>NUCLEOTIDE SEQUENCE [LARGE SCALE GENOMIC DNA]</scope>
    <source>
        <strain evidence="3">IBT 31321</strain>
    </source>
</reference>
<comment type="caution">
    <text evidence="2">The sequence shown here is derived from an EMBL/GenBank/DDBJ whole genome shotgun (WGS) entry which is preliminary data.</text>
</comment>
<keyword evidence="3" id="KW-1185">Reference proteome</keyword>
<evidence type="ECO:0000259" key="1">
    <source>
        <dbReference type="Pfam" id="PF13472"/>
    </source>
</evidence>
<dbReference type="PANTHER" id="PTHR30383:SF31">
    <property type="entry name" value="SGNH HYDROLASE-TYPE ESTERASE DOMAIN-CONTAINING PROTEIN-RELATED"/>
    <property type="match status" value="1"/>
</dbReference>
<dbReference type="Gene3D" id="3.40.50.1110">
    <property type="entry name" value="SGNH hydrolase"/>
    <property type="match status" value="1"/>
</dbReference>
<evidence type="ECO:0000313" key="2">
    <source>
        <dbReference type="EMBL" id="OQE37888.1"/>
    </source>
</evidence>